<feature type="region of interest" description="Disordered" evidence="1">
    <location>
        <begin position="125"/>
        <end position="150"/>
    </location>
</feature>
<proteinExistence type="predicted"/>
<dbReference type="AlphaFoldDB" id="A0A318TUR1"/>
<evidence type="ECO:0000313" key="2">
    <source>
        <dbReference type="EMBL" id="PYF03409.1"/>
    </source>
</evidence>
<gene>
    <name evidence="2" type="ORF">BJ122_107133</name>
</gene>
<evidence type="ECO:0000256" key="1">
    <source>
        <dbReference type="SAM" id="MobiDB-lite"/>
    </source>
</evidence>
<organism evidence="2 3">
    <name type="scientific">Rhodopseudomonas faecalis</name>
    <dbReference type="NCBI Taxonomy" id="99655"/>
    <lineage>
        <taxon>Bacteria</taxon>
        <taxon>Pseudomonadati</taxon>
        <taxon>Pseudomonadota</taxon>
        <taxon>Alphaproteobacteria</taxon>
        <taxon>Hyphomicrobiales</taxon>
        <taxon>Nitrobacteraceae</taxon>
        <taxon>Rhodopseudomonas</taxon>
    </lineage>
</organism>
<keyword evidence="3" id="KW-1185">Reference proteome</keyword>
<name>A0A318TUR1_9BRAD</name>
<sequence>MFSSDLLSRDAEWFSRAGRSFVKNVSIETPPLSPDKPVRPDDLISADGACPGMTPPGTEATGSADAPASSGMGAVALGHTECDVARGLGTPNNVNLSSNERGDRIAVLTYNTGPRAGIYTFKAGRLSEVERAPQPETPTAGRRPKKRTAG</sequence>
<comment type="caution">
    <text evidence="2">The sequence shown here is derived from an EMBL/GenBank/DDBJ whole genome shotgun (WGS) entry which is preliminary data.</text>
</comment>
<dbReference type="RefSeq" id="WP_245407658.1">
    <property type="nucleotide sequence ID" value="NZ_QJTI01000007.1"/>
</dbReference>
<dbReference type="Proteomes" id="UP000248148">
    <property type="component" value="Unassembled WGS sequence"/>
</dbReference>
<reference evidence="2 3" key="1">
    <citation type="submission" date="2018-06" db="EMBL/GenBank/DDBJ databases">
        <title>Genomic Encyclopedia of Archaeal and Bacterial Type Strains, Phase II (KMG-II): from individual species to whole genera.</title>
        <authorList>
            <person name="Goeker M."/>
        </authorList>
    </citation>
    <scope>NUCLEOTIDE SEQUENCE [LARGE SCALE GENOMIC DNA]</scope>
    <source>
        <strain evidence="2 3">JCM 11668</strain>
    </source>
</reference>
<evidence type="ECO:0000313" key="3">
    <source>
        <dbReference type="Proteomes" id="UP000248148"/>
    </source>
</evidence>
<feature type="region of interest" description="Disordered" evidence="1">
    <location>
        <begin position="28"/>
        <end position="72"/>
    </location>
</feature>
<protein>
    <submittedName>
        <fullName evidence="2">Uncharacterized protein</fullName>
    </submittedName>
</protein>
<dbReference type="EMBL" id="QJTI01000007">
    <property type="protein sequence ID" value="PYF03409.1"/>
    <property type="molecule type" value="Genomic_DNA"/>
</dbReference>
<accession>A0A318TUR1</accession>